<keyword evidence="1" id="KW-1133">Transmembrane helix</keyword>
<keyword evidence="1" id="KW-0472">Membrane</keyword>
<feature type="transmembrane region" description="Helical" evidence="1">
    <location>
        <begin position="96"/>
        <end position="115"/>
    </location>
</feature>
<accession>A0ABU0W4Z3</accession>
<evidence type="ECO:0000313" key="3">
    <source>
        <dbReference type="Proteomes" id="UP001239019"/>
    </source>
</evidence>
<dbReference type="EMBL" id="JAVDDT010000002">
    <property type="protein sequence ID" value="MDQ2068833.1"/>
    <property type="molecule type" value="Genomic_DNA"/>
</dbReference>
<evidence type="ECO:0000313" key="2">
    <source>
        <dbReference type="EMBL" id="MDQ2068833.1"/>
    </source>
</evidence>
<reference evidence="2 3" key="1">
    <citation type="submission" date="2023-08" db="EMBL/GenBank/DDBJ databases">
        <title>Whole-genome sequencing of halo(alkali)philic microorganisms from hypersaline lakes.</title>
        <authorList>
            <person name="Sorokin D.Y."/>
            <person name="Abbas B."/>
            <person name="Merkel A.Y."/>
        </authorList>
    </citation>
    <scope>NUCLEOTIDE SEQUENCE [LARGE SCALE GENOMIC DNA]</scope>
    <source>
        <strain evidence="2 3">AB-CW4</strain>
    </source>
</reference>
<dbReference type="RefSeq" id="WP_306727332.1">
    <property type="nucleotide sequence ID" value="NZ_JAVDDT010000002.1"/>
</dbReference>
<evidence type="ECO:0000256" key="1">
    <source>
        <dbReference type="SAM" id="Phobius"/>
    </source>
</evidence>
<proteinExistence type="predicted"/>
<keyword evidence="3" id="KW-1185">Reference proteome</keyword>
<organism evidence="2 3">
    <name type="scientific">Natronospira bacteriovora</name>
    <dbReference type="NCBI Taxonomy" id="3069753"/>
    <lineage>
        <taxon>Bacteria</taxon>
        <taxon>Pseudomonadati</taxon>
        <taxon>Pseudomonadota</taxon>
        <taxon>Gammaproteobacteria</taxon>
        <taxon>Natronospirales</taxon>
        <taxon>Natronospiraceae</taxon>
        <taxon>Natronospira</taxon>
    </lineage>
</organism>
<name>A0ABU0W4Z3_9GAMM</name>
<sequence>MMRTFLSWVGLWLAAALTTAALGSLVQSWHNMSAIAALGVPVTAGERLAAMGADLITFGPVWAILVALALLPALPIAGLITRRLASLSDPIRRQTFYGLAAFIAVLALLLIINTLAPMTPIAATRSASGLLGMALPALAGGWLFARYSGGKH</sequence>
<protein>
    <submittedName>
        <fullName evidence="2">Uncharacterized protein</fullName>
    </submittedName>
</protein>
<gene>
    <name evidence="2" type="ORF">RBH19_02955</name>
</gene>
<keyword evidence="1" id="KW-0812">Transmembrane</keyword>
<feature type="transmembrane region" description="Helical" evidence="1">
    <location>
        <begin position="61"/>
        <end position="84"/>
    </location>
</feature>
<dbReference type="Proteomes" id="UP001239019">
    <property type="component" value="Unassembled WGS sequence"/>
</dbReference>
<comment type="caution">
    <text evidence="2">The sequence shown here is derived from an EMBL/GenBank/DDBJ whole genome shotgun (WGS) entry which is preliminary data.</text>
</comment>
<feature type="transmembrane region" description="Helical" evidence="1">
    <location>
        <begin position="127"/>
        <end position="145"/>
    </location>
</feature>